<dbReference type="PIRSF" id="PIRSF000124">
    <property type="entry name" value="UDPglc_GDPman_dh"/>
    <property type="match status" value="1"/>
</dbReference>
<dbReference type="Proteomes" id="UP000240009">
    <property type="component" value="Unassembled WGS sequence"/>
</dbReference>
<accession>A0A2S8F1P3</accession>
<dbReference type="Pfam" id="PF03721">
    <property type="entry name" value="UDPG_MGDP_dh_N"/>
    <property type="match status" value="1"/>
</dbReference>
<evidence type="ECO:0000259" key="4">
    <source>
        <dbReference type="SMART" id="SM00984"/>
    </source>
</evidence>
<dbReference type="AlphaFoldDB" id="A0A2S8F1P3"/>
<dbReference type="GO" id="GO:0016616">
    <property type="term" value="F:oxidoreductase activity, acting on the CH-OH group of donors, NAD or NADP as acceptor"/>
    <property type="evidence" value="ECO:0007669"/>
    <property type="project" value="InterPro"/>
</dbReference>
<comment type="similarity">
    <text evidence="3">Belongs to the UDP-glucose/GDP-mannose dehydrogenase family.</text>
</comment>
<dbReference type="PANTHER" id="PTHR43491">
    <property type="entry name" value="UDP-N-ACETYL-D-MANNOSAMINE DEHYDROGENASE"/>
    <property type="match status" value="1"/>
</dbReference>
<dbReference type="NCBIfam" id="TIGR03026">
    <property type="entry name" value="NDP-sugDHase"/>
    <property type="match status" value="1"/>
</dbReference>
<dbReference type="GO" id="GO:0051287">
    <property type="term" value="F:NAD binding"/>
    <property type="evidence" value="ECO:0007669"/>
    <property type="project" value="InterPro"/>
</dbReference>
<organism evidence="5 6">
    <name type="scientific">Blastopirellula marina</name>
    <dbReference type="NCBI Taxonomy" id="124"/>
    <lineage>
        <taxon>Bacteria</taxon>
        <taxon>Pseudomonadati</taxon>
        <taxon>Planctomycetota</taxon>
        <taxon>Planctomycetia</taxon>
        <taxon>Pirellulales</taxon>
        <taxon>Pirellulaceae</taxon>
        <taxon>Blastopirellula</taxon>
    </lineage>
</organism>
<dbReference type="Pfam" id="PF03720">
    <property type="entry name" value="UDPG_MGDP_dh_C"/>
    <property type="match status" value="1"/>
</dbReference>
<dbReference type="PIRSF" id="PIRSF500136">
    <property type="entry name" value="UDP_ManNAc_DH"/>
    <property type="match status" value="1"/>
</dbReference>
<dbReference type="Gene3D" id="3.40.50.720">
    <property type="entry name" value="NAD(P)-binding Rossmann-like Domain"/>
    <property type="match status" value="2"/>
</dbReference>
<proteinExistence type="inferred from homology"/>
<dbReference type="InterPro" id="IPR036220">
    <property type="entry name" value="UDP-Glc/GDP-Man_DH_C_sf"/>
</dbReference>
<dbReference type="InterPro" id="IPR036291">
    <property type="entry name" value="NAD(P)-bd_dom_sf"/>
</dbReference>
<dbReference type="InterPro" id="IPR008927">
    <property type="entry name" value="6-PGluconate_DH-like_C_sf"/>
</dbReference>
<dbReference type="InterPro" id="IPR017476">
    <property type="entry name" value="UDP-Glc/GDP-Man"/>
</dbReference>
<dbReference type="RefSeq" id="WP_105357632.1">
    <property type="nucleotide sequence ID" value="NZ_PUIA01000069.1"/>
</dbReference>
<feature type="domain" description="UDP-glucose/GDP-mannose dehydrogenase C-terminal" evidence="4">
    <location>
        <begin position="336"/>
        <end position="435"/>
    </location>
</feature>
<protein>
    <submittedName>
        <fullName evidence="5">Nucleotide sugar dehydrogenase</fullName>
    </submittedName>
</protein>
<dbReference type="SUPFAM" id="SSF48179">
    <property type="entry name" value="6-phosphogluconate dehydrogenase C-terminal domain-like"/>
    <property type="match status" value="1"/>
</dbReference>
<dbReference type="InterPro" id="IPR014026">
    <property type="entry name" value="UDP-Glc/GDP-Man_DH_dimer"/>
</dbReference>
<dbReference type="Pfam" id="PF00984">
    <property type="entry name" value="UDPG_MGDP_dh"/>
    <property type="match status" value="1"/>
</dbReference>
<dbReference type="GO" id="GO:0000271">
    <property type="term" value="P:polysaccharide biosynthetic process"/>
    <property type="evidence" value="ECO:0007669"/>
    <property type="project" value="InterPro"/>
</dbReference>
<dbReference type="EMBL" id="PUIA01000069">
    <property type="protein sequence ID" value="PQO26017.1"/>
    <property type="molecule type" value="Genomic_DNA"/>
</dbReference>
<evidence type="ECO:0000256" key="2">
    <source>
        <dbReference type="ARBA" id="ARBA00023027"/>
    </source>
</evidence>
<gene>
    <name evidence="5" type="ORF">C5Y96_21435</name>
</gene>
<reference evidence="5 6" key="1">
    <citation type="submission" date="2018-02" db="EMBL/GenBank/DDBJ databases">
        <title>Comparative genomes isolates from brazilian mangrove.</title>
        <authorList>
            <person name="Araujo J.E."/>
            <person name="Taketani R.G."/>
            <person name="Silva M.C.P."/>
            <person name="Loureco M.V."/>
            <person name="Andreote F.D."/>
        </authorList>
    </citation>
    <scope>NUCLEOTIDE SEQUENCE [LARGE SCALE GENOMIC DNA]</scope>
    <source>
        <strain evidence="5 6">HEX-2 MGV</strain>
    </source>
</reference>
<keyword evidence="1" id="KW-0560">Oxidoreductase</keyword>
<evidence type="ECO:0000256" key="1">
    <source>
        <dbReference type="ARBA" id="ARBA00023002"/>
    </source>
</evidence>
<evidence type="ECO:0000256" key="3">
    <source>
        <dbReference type="PIRNR" id="PIRNR000124"/>
    </source>
</evidence>
<evidence type="ECO:0000313" key="6">
    <source>
        <dbReference type="Proteomes" id="UP000240009"/>
    </source>
</evidence>
<comment type="caution">
    <text evidence="5">The sequence shown here is derived from an EMBL/GenBank/DDBJ whole genome shotgun (WGS) entry which is preliminary data.</text>
</comment>
<dbReference type="InterPro" id="IPR001732">
    <property type="entry name" value="UDP-Glc/GDP-Man_DH_N"/>
</dbReference>
<dbReference type="SUPFAM" id="SSF51735">
    <property type="entry name" value="NAD(P)-binding Rossmann-fold domains"/>
    <property type="match status" value="1"/>
</dbReference>
<dbReference type="SUPFAM" id="SSF52413">
    <property type="entry name" value="UDP-glucose/GDP-mannose dehydrogenase C-terminal domain"/>
    <property type="match status" value="1"/>
</dbReference>
<sequence length="445" mass="49213">MAENVLLSYESLRQKLADQSAVVGVIGMGYVGLPLVKTFADCGFRCLGFDTDPNKVDKLHRGESYIKHIASEWIASNVKMGRFSATCDNARMAEADVLLICVPTPLDSSRDPDLKYVELTAEAISKSLRQGQLVVLESTTYPGTTRDVVLPILERSGLKPGVDFFVAYSPEREDPGNPQFSAANIPKVIGGLEEHSLKLACELYEKAIVEIIPVSSLEVAEACKILENTYRAVNIALVNELKVLFDRMDLDLWEVIDAAKTKPFGFQAFYPGPGLGGHCIPIDPFYLSWLARKQGMPTRFIELAGEINTSMPQFVVQKLMLALNAAGKAVRGSKILMLGVAYKPNVDDPRESPAFAIMELLEPLGAEIQYNDPYIPQLPKMRSFEFSRKESIELTSESLAAADAVLIVTNHKDYDWEFIAKHAKLVIDTRNALGKIEQRGNIRKA</sequence>
<evidence type="ECO:0000313" key="5">
    <source>
        <dbReference type="EMBL" id="PQO26017.1"/>
    </source>
</evidence>
<dbReference type="SMART" id="SM00984">
    <property type="entry name" value="UDPG_MGDP_dh_C"/>
    <property type="match status" value="1"/>
</dbReference>
<dbReference type="OrthoDB" id="9803238at2"/>
<dbReference type="InterPro" id="IPR014027">
    <property type="entry name" value="UDP-Glc/GDP-Man_DH_C"/>
</dbReference>
<name>A0A2S8F1P3_9BACT</name>
<dbReference type="PANTHER" id="PTHR43491:SF1">
    <property type="entry name" value="UDP-N-ACETYL-D-MANNOSAMINE DEHYDROGENASE"/>
    <property type="match status" value="1"/>
</dbReference>
<dbReference type="InterPro" id="IPR028359">
    <property type="entry name" value="UDP_ManNAc/GlcNAc_DH"/>
</dbReference>
<keyword evidence="2" id="KW-0520">NAD</keyword>
<dbReference type="GO" id="GO:0016628">
    <property type="term" value="F:oxidoreductase activity, acting on the CH-CH group of donors, NAD or NADP as acceptor"/>
    <property type="evidence" value="ECO:0007669"/>
    <property type="project" value="InterPro"/>
</dbReference>